<protein>
    <recommendedName>
        <fullName evidence="1">DUF1553 domain-containing protein</fullName>
    </recommendedName>
</protein>
<name>X0SLL6_9ZZZZ</name>
<evidence type="ECO:0000313" key="2">
    <source>
        <dbReference type="EMBL" id="GAF76787.1"/>
    </source>
</evidence>
<accession>X0SLL6</accession>
<organism evidence="2">
    <name type="scientific">marine sediment metagenome</name>
    <dbReference type="NCBI Taxonomy" id="412755"/>
    <lineage>
        <taxon>unclassified sequences</taxon>
        <taxon>metagenomes</taxon>
        <taxon>ecological metagenomes</taxon>
    </lineage>
</organism>
<gene>
    <name evidence="2" type="ORF">S01H1_13557</name>
</gene>
<dbReference type="PANTHER" id="PTHR35889:SF3">
    <property type="entry name" value="F-BOX DOMAIN-CONTAINING PROTEIN"/>
    <property type="match status" value="1"/>
</dbReference>
<reference evidence="2" key="1">
    <citation type="journal article" date="2014" name="Front. Microbiol.">
        <title>High frequency of phylogenetically diverse reductive dehalogenase-homologous genes in deep subseafloor sedimentary metagenomes.</title>
        <authorList>
            <person name="Kawai M."/>
            <person name="Futagami T."/>
            <person name="Toyoda A."/>
            <person name="Takaki Y."/>
            <person name="Nishi S."/>
            <person name="Hori S."/>
            <person name="Arai W."/>
            <person name="Tsubouchi T."/>
            <person name="Morono Y."/>
            <person name="Uchiyama I."/>
            <person name="Ito T."/>
            <person name="Fujiyama A."/>
            <person name="Inagaki F."/>
            <person name="Takami H."/>
        </authorList>
    </citation>
    <scope>NUCLEOTIDE SEQUENCE</scope>
    <source>
        <strain evidence="2">Expedition CK06-06</strain>
    </source>
</reference>
<dbReference type="PANTHER" id="PTHR35889">
    <property type="entry name" value="CYCLOINULO-OLIGOSACCHARIDE FRUCTANOTRANSFERASE-RELATED"/>
    <property type="match status" value="1"/>
</dbReference>
<proteinExistence type="predicted"/>
<sequence>IVKLLVMSRAYRQSSLESEHLRQTDPYNRLVARQSRFRLPAEMVRDNALAISGLLVEEVGGASVKPYQPAGYYRHLNFPERKYDHHADARQWRRGVYVHWQRQFLHPMLKAFDAPSREECTTSRAQSNTPIAALTLLNDPSFVEAARLFAVRIVSEGGDSNSSKISYAFRHAVSRVPDVVEEQILRQLLDEHQRHYRSHTDEAEELLRGGLAPIPEHLDRAELAAWTMVARTILNLNETITRN</sequence>
<dbReference type="AlphaFoldDB" id="X0SLL6"/>
<dbReference type="InterPro" id="IPR022655">
    <property type="entry name" value="DUF1553"/>
</dbReference>
<feature type="domain" description="DUF1553" evidence="1">
    <location>
        <begin position="2"/>
        <end position="188"/>
    </location>
</feature>
<dbReference type="Pfam" id="PF07587">
    <property type="entry name" value="PSD1"/>
    <property type="match status" value="1"/>
</dbReference>
<evidence type="ECO:0000259" key="1">
    <source>
        <dbReference type="Pfam" id="PF07587"/>
    </source>
</evidence>
<dbReference type="EMBL" id="BARS01006998">
    <property type="protein sequence ID" value="GAF76787.1"/>
    <property type="molecule type" value="Genomic_DNA"/>
</dbReference>
<feature type="non-terminal residue" evidence="2">
    <location>
        <position position="1"/>
    </location>
</feature>
<comment type="caution">
    <text evidence="2">The sequence shown here is derived from an EMBL/GenBank/DDBJ whole genome shotgun (WGS) entry which is preliminary data.</text>
</comment>